<proteinExistence type="predicted"/>
<dbReference type="EMBL" id="CAOQHR010000004">
    <property type="protein sequence ID" value="CAI6333348.1"/>
    <property type="molecule type" value="Genomic_DNA"/>
</dbReference>
<sequence length="88" mass="9697">MRCALHLKNIGVGPPSMLAYMLALSETASQVMDAMAYVCTYTTFTLACTCILSRLVDAVWSLYLASLLSIHNVTNHSPFPYLVFIFSS</sequence>
<evidence type="ECO:0000313" key="2">
    <source>
        <dbReference type="Proteomes" id="UP001152607"/>
    </source>
</evidence>
<name>A0A9W4XIY4_9PLEO</name>
<accession>A0A9W4XIY4</accession>
<gene>
    <name evidence="1" type="ORF">PDIGIT_LOCUS6386</name>
</gene>
<dbReference type="AlphaFoldDB" id="A0A9W4XIY4"/>
<protein>
    <submittedName>
        <fullName evidence="1">Uncharacterized protein</fullName>
    </submittedName>
</protein>
<dbReference type="Proteomes" id="UP001152607">
    <property type="component" value="Unassembled WGS sequence"/>
</dbReference>
<comment type="caution">
    <text evidence="1">The sequence shown here is derived from an EMBL/GenBank/DDBJ whole genome shotgun (WGS) entry which is preliminary data.</text>
</comment>
<keyword evidence="2" id="KW-1185">Reference proteome</keyword>
<reference evidence="1" key="1">
    <citation type="submission" date="2023-01" db="EMBL/GenBank/DDBJ databases">
        <authorList>
            <person name="Van Ghelder C."/>
            <person name="Rancurel C."/>
        </authorList>
    </citation>
    <scope>NUCLEOTIDE SEQUENCE</scope>
    <source>
        <strain evidence="1">CNCM I-4278</strain>
    </source>
</reference>
<evidence type="ECO:0000313" key="1">
    <source>
        <dbReference type="EMBL" id="CAI6333348.1"/>
    </source>
</evidence>
<organism evidence="1 2">
    <name type="scientific">Periconia digitata</name>
    <dbReference type="NCBI Taxonomy" id="1303443"/>
    <lineage>
        <taxon>Eukaryota</taxon>
        <taxon>Fungi</taxon>
        <taxon>Dikarya</taxon>
        <taxon>Ascomycota</taxon>
        <taxon>Pezizomycotina</taxon>
        <taxon>Dothideomycetes</taxon>
        <taxon>Pleosporomycetidae</taxon>
        <taxon>Pleosporales</taxon>
        <taxon>Massarineae</taxon>
        <taxon>Periconiaceae</taxon>
        <taxon>Periconia</taxon>
    </lineage>
</organism>